<accession>A0AAN8J8C8</accession>
<sequence length="492" mass="56322">MSAPMKNVGRGLIQRFMSFRRCSVLKTGLTYARYSTLKSSVSDILKSSVENLEKPTIAQGWVKSIRSYKEIIFLHITDGTTYEPLQIVIDKNKINDIDVTYGCCVSVKGQAIKSQGKNQNVEFLAESMDVIGPCDPIEFPFKQRKLHTLEYERIFPHLRAKTKSHSSLLRVRNQATMAIHKYFQENGYCFIHTPILTTNDCEGAGETFQIEPVKDLADGKENADGETYKNFFGEPTFLTVSGQLHLEVITGAFQKVYNFGPTFRADRSKTRHHLSEFYMVEAEISFLDNLDELMNVMEDLVKAVTRDIKQHSGEDINYLQDKKHEAIIEKMLNCDFERLSYTDAIKILLNNANRFTSKLKWGDDLSKEHEKFLTKEVEKPVFITDFPALLKPFYARRNEDDNTVAAVDLLVPEVGELIGGSVREERLKVIEDKLQSLNLLDTYQWYLDLRRYGTSPHGGFGLGFERYLQFLLGISNIKDIIPFPRSIGNCKL</sequence>
<evidence type="ECO:0000256" key="3">
    <source>
        <dbReference type="ARBA" id="ARBA00022598"/>
    </source>
</evidence>
<dbReference type="NCBIfam" id="NF003037">
    <property type="entry name" value="PRK03932.1"/>
    <property type="match status" value="1"/>
</dbReference>
<evidence type="ECO:0000256" key="1">
    <source>
        <dbReference type="ARBA" id="ARBA00008226"/>
    </source>
</evidence>
<name>A0AAN8J8C8_PATCE</name>
<dbReference type="InterPro" id="IPR006195">
    <property type="entry name" value="aa-tRNA-synth_II"/>
</dbReference>
<dbReference type="GO" id="GO:0004816">
    <property type="term" value="F:asparagine-tRNA ligase activity"/>
    <property type="evidence" value="ECO:0007669"/>
    <property type="project" value="UniProtKB-EC"/>
</dbReference>
<keyword evidence="7" id="KW-0030">Aminoacyl-tRNA synthetase</keyword>
<dbReference type="InterPro" id="IPR004365">
    <property type="entry name" value="NA-bd_OB_tRNA"/>
</dbReference>
<dbReference type="GO" id="GO:0006421">
    <property type="term" value="P:asparaginyl-tRNA aminoacylation"/>
    <property type="evidence" value="ECO:0007669"/>
    <property type="project" value="InterPro"/>
</dbReference>
<comment type="similarity">
    <text evidence="1">Belongs to the class-II aminoacyl-tRNA synthetase family.</text>
</comment>
<keyword evidence="6" id="KW-0648">Protein biosynthesis</keyword>
<dbReference type="GO" id="GO:0003676">
    <property type="term" value="F:nucleic acid binding"/>
    <property type="evidence" value="ECO:0007669"/>
    <property type="project" value="InterPro"/>
</dbReference>
<dbReference type="InterPro" id="IPR045864">
    <property type="entry name" value="aa-tRNA-synth_II/BPL/LPL"/>
</dbReference>
<dbReference type="GO" id="GO:0005739">
    <property type="term" value="C:mitochondrion"/>
    <property type="evidence" value="ECO:0007669"/>
    <property type="project" value="TreeGrafter"/>
</dbReference>
<dbReference type="InterPro" id="IPR012340">
    <property type="entry name" value="NA-bd_OB-fold"/>
</dbReference>
<protein>
    <recommendedName>
        <fullName evidence="2">asparagine--tRNA ligase</fullName>
        <ecNumber evidence="2">6.1.1.22</ecNumber>
    </recommendedName>
</protein>
<dbReference type="CDD" id="cd04318">
    <property type="entry name" value="EcAsnRS_like_N"/>
    <property type="match status" value="1"/>
</dbReference>
<evidence type="ECO:0000313" key="9">
    <source>
        <dbReference type="EMBL" id="KAK6172531.1"/>
    </source>
</evidence>
<evidence type="ECO:0000256" key="6">
    <source>
        <dbReference type="ARBA" id="ARBA00022917"/>
    </source>
</evidence>
<keyword evidence="4" id="KW-0547">Nucleotide-binding</keyword>
<feature type="domain" description="Aminoacyl-transfer RNA synthetases class-II family profile" evidence="8">
    <location>
        <begin position="169"/>
        <end position="482"/>
    </location>
</feature>
<dbReference type="PRINTS" id="PR01042">
    <property type="entry name" value="TRNASYNTHASP"/>
</dbReference>
<evidence type="ECO:0000256" key="7">
    <source>
        <dbReference type="ARBA" id="ARBA00023146"/>
    </source>
</evidence>
<dbReference type="InterPro" id="IPR002312">
    <property type="entry name" value="Asp/Asn-tRNA-synth_IIb"/>
</dbReference>
<keyword evidence="10" id="KW-1185">Reference proteome</keyword>
<keyword evidence="5" id="KW-0067">ATP-binding</keyword>
<evidence type="ECO:0000256" key="5">
    <source>
        <dbReference type="ARBA" id="ARBA00022840"/>
    </source>
</evidence>
<dbReference type="Proteomes" id="UP001347796">
    <property type="component" value="Unassembled WGS sequence"/>
</dbReference>
<dbReference type="Gene3D" id="2.40.50.140">
    <property type="entry name" value="Nucleic acid-binding proteins"/>
    <property type="match status" value="1"/>
</dbReference>
<dbReference type="EMBL" id="JAZGQO010000011">
    <property type="protein sequence ID" value="KAK6172531.1"/>
    <property type="molecule type" value="Genomic_DNA"/>
</dbReference>
<evidence type="ECO:0000256" key="4">
    <source>
        <dbReference type="ARBA" id="ARBA00022741"/>
    </source>
</evidence>
<evidence type="ECO:0000259" key="8">
    <source>
        <dbReference type="PROSITE" id="PS50862"/>
    </source>
</evidence>
<dbReference type="GO" id="GO:0005524">
    <property type="term" value="F:ATP binding"/>
    <property type="evidence" value="ECO:0007669"/>
    <property type="project" value="UniProtKB-KW"/>
</dbReference>
<dbReference type="NCBIfam" id="TIGR00457">
    <property type="entry name" value="asnS"/>
    <property type="match status" value="1"/>
</dbReference>
<keyword evidence="3" id="KW-0436">Ligase</keyword>
<comment type="caution">
    <text evidence="9">The sequence shown here is derived from an EMBL/GenBank/DDBJ whole genome shotgun (WGS) entry which is preliminary data.</text>
</comment>
<gene>
    <name evidence="9" type="ORF">SNE40_016166</name>
</gene>
<dbReference type="PANTHER" id="PTHR22594:SF34">
    <property type="entry name" value="ASPARAGINE--TRNA LIGASE, MITOCHONDRIAL-RELATED"/>
    <property type="match status" value="1"/>
</dbReference>
<dbReference type="AlphaFoldDB" id="A0AAN8J8C8"/>
<dbReference type="CDD" id="cd00776">
    <property type="entry name" value="AsxRS_core"/>
    <property type="match status" value="1"/>
</dbReference>
<dbReference type="Pfam" id="PF01336">
    <property type="entry name" value="tRNA_anti-codon"/>
    <property type="match status" value="1"/>
</dbReference>
<proteinExistence type="inferred from homology"/>
<dbReference type="InterPro" id="IPR004364">
    <property type="entry name" value="Aa-tRNA-synt_II"/>
</dbReference>
<dbReference type="PANTHER" id="PTHR22594">
    <property type="entry name" value="ASPARTYL/LYSYL-TRNA SYNTHETASE"/>
    <property type="match status" value="1"/>
</dbReference>
<reference evidence="9 10" key="1">
    <citation type="submission" date="2024-01" db="EMBL/GenBank/DDBJ databases">
        <title>The genome of the rayed Mediterranean limpet Patella caerulea (Linnaeus, 1758).</title>
        <authorList>
            <person name="Anh-Thu Weber A."/>
            <person name="Halstead-Nussloch G."/>
        </authorList>
    </citation>
    <scope>NUCLEOTIDE SEQUENCE [LARGE SCALE GENOMIC DNA]</scope>
    <source>
        <strain evidence="9">AATW-2023a</strain>
        <tissue evidence="9">Whole specimen</tissue>
    </source>
</reference>
<dbReference type="PROSITE" id="PS50862">
    <property type="entry name" value="AA_TRNA_LIGASE_II"/>
    <property type="match status" value="1"/>
</dbReference>
<dbReference type="FunFam" id="3.30.930.10:FF:000016">
    <property type="entry name" value="Asparagine--tRNA ligase"/>
    <property type="match status" value="1"/>
</dbReference>
<dbReference type="Pfam" id="PF00152">
    <property type="entry name" value="tRNA-synt_2"/>
    <property type="match status" value="1"/>
</dbReference>
<dbReference type="InterPro" id="IPR004522">
    <property type="entry name" value="Asn-tRNA-ligase"/>
</dbReference>
<dbReference type="SUPFAM" id="SSF55681">
    <property type="entry name" value="Class II aaRS and biotin synthetases"/>
    <property type="match status" value="1"/>
</dbReference>
<dbReference type="SUPFAM" id="SSF50249">
    <property type="entry name" value="Nucleic acid-binding proteins"/>
    <property type="match status" value="1"/>
</dbReference>
<evidence type="ECO:0000256" key="2">
    <source>
        <dbReference type="ARBA" id="ARBA00012816"/>
    </source>
</evidence>
<evidence type="ECO:0000313" key="10">
    <source>
        <dbReference type="Proteomes" id="UP001347796"/>
    </source>
</evidence>
<dbReference type="Gene3D" id="3.30.930.10">
    <property type="entry name" value="Bira Bifunctional Protein, Domain 2"/>
    <property type="match status" value="1"/>
</dbReference>
<dbReference type="EC" id="6.1.1.22" evidence="2"/>
<organism evidence="9 10">
    <name type="scientific">Patella caerulea</name>
    <name type="common">Rayed Mediterranean limpet</name>
    <dbReference type="NCBI Taxonomy" id="87958"/>
    <lineage>
        <taxon>Eukaryota</taxon>
        <taxon>Metazoa</taxon>
        <taxon>Spiralia</taxon>
        <taxon>Lophotrochozoa</taxon>
        <taxon>Mollusca</taxon>
        <taxon>Gastropoda</taxon>
        <taxon>Patellogastropoda</taxon>
        <taxon>Patelloidea</taxon>
        <taxon>Patellidae</taxon>
        <taxon>Patella</taxon>
    </lineage>
</organism>